<protein>
    <submittedName>
        <fullName evidence="3">Uncharacterized protein</fullName>
    </submittedName>
</protein>
<name>A9NYD1_PICSI</name>
<keyword evidence="1" id="KW-0472">Membrane</keyword>
<keyword evidence="1" id="KW-0812">Transmembrane</keyword>
<dbReference type="EMBL" id="EF086373">
    <property type="protein sequence ID" value="ABK25642.1"/>
    <property type="molecule type" value="mRNA"/>
</dbReference>
<sequence length="72" mass="7330">MVGAGKYASAAFLVVVLIMMMGAAAAAEVAEVKAAAPSPTMEAGTASMPFLPSPFAALIASFIPFFLACRLY</sequence>
<keyword evidence="2" id="KW-0732">Signal</keyword>
<proteinExistence type="evidence at transcript level"/>
<accession>A9NYD1</accession>
<keyword evidence="1" id="KW-1133">Transmembrane helix</keyword>
<feature type="transmembrane region" description="Helical" evidence="1">
    <location>
        <begin position="50"/>
        <end position="69"/>
    </location>
</feature>
<organism evidence="3">
    <name type="scientific">Picea sitchensis</name>
    <name type="common">Sitka spruce</name>
    <name type="synonym">Pinus sitchensis</name>
    <dbReference type="NCBI Taxonomy" id="3332"/>
    <lineage>
        <taxon>Eukaryota</taxon>
        <taxon>Viridiplantae</taxon>
        <taxon>Streptophyta</taxon>
        <taxon>Embryophyta</taxon>
        <taxon>Tracheophyta</taxon>
        <taxon>Spermatophyta</taxon>
        <taxon>Pinopsida</taxon>
        <taxon>Pinidae</taxon>
        <taxon>Conifers I</taxon>
        <taxon>Pinales</taxon>
        <taxon>Pinaceae</taxon>
        <taxon>Picea</taxon>
    </lineage>
</organism>
<evidence type="ECO:0000256" key="1">
    <source>
        <dbReference type="SAM" id="Phobius"/>
    </source>
</evidence>
<feature type="signal peptide" evidence="2">
    <location>
        <begin position="1"/>
        <end position="26"/>
    </location>
</feature>
<feature type="chain" id="PRO_5002739702" evidence="2">
    <location>
        <begin position="27"/>
        <end position="72"/>
    </location>
</feature>
<evidence type="ECO:0000313" key="3">
    <source>
        <dbReference type="EMBL" id="ABK25642.1"/>
    </source>
</evidence>
<reference evidence="3" key="1">
    <citation type="journal article" date="2008" name="BMC Genomics">
        <title>A conifer genomics resource of 200,000 spruce (Picea spp.) ESTs and 6,464 high-quality, sequence-finished full-length cDNAs for Sitka spruce (Picea sitchensis).</title>
        <authorList>
            <person name="Ralph S.G."/>
            <person name="Chun H.J."/>
            <person name="Kolosova N."/>
            <person name="Cooper D."/>
            <person name="Oddy C."/>
            <person name="Ritland C.E."/>
            <person name="Kirkpatrick R."/>
            <person name="Moore R."/>
            <person name="Barber S."/>
            <person name="Holt R.A."/>
            <person name="Jones S.J."/>
            <person name="Marra M.A."/>
            <person name="Douglas C.J."/>
            <person name="Ritland K."/>
            <person name="Bohlmann J."/>
        </authorList>
    </citation>
    <scope>NUCLEOTIDE SEQUENCE</scope>
    <source>
        <tissue evidence="3">Green portion of the leader tissue</tissue>
    </source>
</reference>
<evidence type="ECO:0000256" key="2">
    <source>
        <dbReference type="SAM" id="SignalP"/>
    </source>
</evidence>
<dbReference type="AlphaFoldDB" id="A9NYD1"/>